<organism evidence="3 4">
    <name type="scientific">Halorubrum glutamatedens</name>
    <dbReference type="NCBI Taxonomy" id="2707018"/>
    <lineage>
        <taxon>Archaea</taxon>
        <taxon>Methanobacteriati</taxon>
        <taxon>Methanobacteriota</taxon>
        <taxon>Stenosarchaea group</taxon>
        <taxon>Halobacteria</taxon>
        <taxon>Halobacteriales</taxon>
        <taxon>Haloferacaceae</taxon>
        <taxon>Halorubrum</taxon>
    </lineage>
</organism>
<reference evidence="3 4" key="1">
    <citation type="journal article" date="2019" name="Int. J. Syst. Evol. Microbiol.">
        <title>The Global Catalogue of Microorganisms (GCM) 10K type strain sequencing project: providing services to taxonomists for standard genome sequencing and annotation.</title>
        <authorList>
            <consortium name="The Broad Institute Genomics Platform"/>
            <consortium name="The Broad Institute Genome Sequencing Center for Infectious Disease"/>
            <person name="Wu L."/>
            <person name="Ma J."/>
        </authorList>
    </citation>
    <scope>NUCLEOTIDE SEQUENCE [LARGE SCALE GENOMIC DNA]</scope>
    <source>
        <strain evidence="3 4">CGMCC 1.16026</strain>
    </source>
</reference>
<feature type="compositionally biased region" description="Basic and acidic residues" evidence="1">
    <location>
        <begin position="488"/>
        <end position="499"/>
    </location>
</feature>
<dbReference type="PANTHER" id="PTHR42923:SF3">
    <property type="entry name" value="PROTOPORPHYRINOGEN OXIDASE"/>
    <property type="match status" value="1"/>
</dbReference>
<feature type="compositionally biased region" description="Polar residues" evidence="1">
    <location>
        <begin position="465"/>
        <end position="475"/>
    </location>
</feature>
<keyword evidence="4" id="KW-1185">Reference proteome</keyword>
<sequence>MYVVVGGGLAGLSAAARLREAGHEVRVFEASDAVGGRARTVDTAGDPLERFPHYVSPTADALPSLAADLGLGDRIARRRGRTARYRDGVVHRLDAPWERLAYPGTGVVDAVRFVRLTRAVRALDDASDDGSDGSVSRADLDATTAERFVVDRASRTTYEGYVEPDLRAAFGDRAGEVSAAWLAPWLRSWAARNRRGTAVDYVDGSTGRLVDAIIESIGEGAVRTGSRVIRVDPVGGRGGTDAAGGRVGSDAAVAVTVETPAGRRIVECAGVVVAGGPSTLRDVSGVDPGVEAVPGTCALVTTAEPIVDSWRMTVEPGALSGGGDAPFGTLLAHTDLVPPARYGGEHLTYLVGRGGGPADGDDGSVRDRWLSALEDLFPSFSREDVRSIHVARDPAAAVARSPGERVPVDLAAAGIPGVTYAGPGSHVDPFGGSPEARVAAGVAAAEALMDPGTPTEAGAVMDAETATNSGTTADHGTTVDPEPTADPASERDGSGFEWG</sequence>
<dbReference type="PANTHER" id="PTHR42923">
    <property type="entry name" value="PROTOPORPHYRINOGEN OXIDASE"/>
    <property type="match status" value="1"/>
</dbReference>
<evidence type="ECO:0000313" key="3">
    <source>
        <dbReference type="EMBL" id="MFC5133977.1"/>
    </source>
</evidence>
<evidence type="ECO:0000259" key="2">
    <source>
        <dbReference type="Pfam" id="PF01593"/>
    </source>
</evidence>
<dbReference type="Pfam" id="PF01593">
    <property type="entry name" value="Amino_oxidase"/>
    <property type="match status" value="1"/>
</dbReference>
<feature type="region of interest" description="Disordered" evidence="1">
    <location>
        <begin position="451"/>
        <end position="499"/>
    </location>
</feature>
<evidence type="ECO:0000313" key="4">
    <source>
        <dbReference type="Proteomes" id="UP001596145"/>
    </source>
</evidence>
<dbReference type="InterPro" id="IPR036188">
    <property type="entry name" value="FAD/NAD-bd_sf"/>
</dbReference>
<evidence type="ECO:0000256" key="1">
    <source>
        <dbReference type="SAM" id="MobiDB-lite"/>
    </source>
</evidence>
<dbReference type="SUPFAM" id="SSF51905">
    <property type="entry name" value="FAD/NAD(P)-binding domain"/>
    <property type="match status" value="1"/>
</dbReference>
<dbReference type="EMBL" id="JBHSKV010000007">
    <property type="protein sequence ID" value="MFC5133977.1"/>
    <property type="molecule type" value="Genomic_DNA"/>
</dbReference>
<name>A0ABD5QNX2_9EURY</name>
<dbReference type="Gene3D" id="3.50.50.60">
    <property type="entry name" value="FAD/NAD(P)-binding domain"/>
    <property type="match status" value="1"/>
</dbReference>
<dbReference type="InterPro" id="IPR050464">
    <property type="entry name" value="Zeta_carotene_desat/Oxidored"/>
</dbReference>
<dbReference type="RefSeq" id="WP_122104276.1">
    <property type="nucleotide sequence ID" value="NZ_JBHSKV010000007.1"/>
</dbReference>
<dbReference type="Gene3D" id="1.10.405.10">
    <property type="entry name" value="Guanine Nucleotide Dissociation Inhibitor, domain 1"/>
    <property type="match status" value="1"/>
</dbReference>
<feature type="domain" description="Amine oxidase" evidence="2">
    <location>
        <begin position="9"/>
        <end position="448"/>
    </location>
</feature>
<accession>A0ABD5QNX2</accession>
<dbReference type="InterPro" id="IPR002937">
    <property type="entry name" value="Amino_oxidase"/>
</dbReference>
<protein>
    <submittedName>
        <fullName evidence="3">FAD-dependent oxidoreductase</fullName>
    </submittedName>
</protein>
<dbReference type="Proteomes" id="UP001596145">
    <property type="component" value="Unassembled WGS sequence"/>
</dbReference>
<dbReference type="AlphaFoldDB" id="A0ABD5QNX2"/>
<proteinExistence type="predicted"/>
<dbReference type="Gene3D" id="3.90.660.10">
    <property type="match status" value="1"/>
</dbReference>
<gene>
    <name evidence="3" type="ORF">ACFPJA_04485</name>
</gene>
<comment type="caution">
    <text evidence="3">The sequence shown here is derived from an EMBL/GenBank/DDBJ whole genome shotgun (WGS) entry which is preliminary data.</text>
</comment>